<evidence type="ECO:0000256" key="6">
    <source>
        <dbReference type="SAM" id="SignalP"/>
    </source>
</evidence>
<feature type="chain" id="PRO_5044389414" evidence="6">
    <location>
        <begin position="21"/>
        <end position="419"/>
    </location>
</feature>
<evidence type="ECO:0000256" key="1">
    <source>
        <dbReference type="ARBA" id="ARBA00022475"/>
    </source>
</evidence>
<keyword evidence="3" id="KW-0472">Membrane</keyword>
<dbReference type="RefSeq" id="WP_087627106.1">
    <property type="nucleotide sequence ID" value="NZ_BJMG01000001.1"/>
</dbReference>
<dbReference type="PROSITE" id="PS51257">
    <property type="entry name" value="PROKAR_LIPOPROTEIN"/>
    <property type="match status" value="1"/>
</dbReference>
<reference evidence="7 8" key="1">
    <citation type="submission" date="2018-08" db="EMBL/GenBank/DDBJ databases">
        <title>A genome reference for cultivated species of the human gut microbiota.</title>
        <authorList>
            <person name="Zou Y."/>
            <person name="Xue W."/>
            <person name="Luo G."/>
        </authorList>
    </citation>
    <scope>NUCLEOTIDE SEQUENCE [LARGE SCALE GENOMIC DNA]</scope>
    <source>
        <strain evidence="7 8">AF48-16</strain>
    </source>
</reference>
<keyword evidence="2 6" id="KW-0732">Signal</keyword>
<evidence type="ECO:0000313" key="8">
    <source>
        <dbReference type="Proteomes" id="UP000286288"/>
    </source>
</evidence>
<dbReference type="AlphaFoldDB" id="A0A377KS69"/>
<dbReference type="CDD" id="cd13585">
    <property type="entry name" value="PBP2_TMBP_like"/>
    <property type="match status" value="1"/>
</dbReference>
<keyword evidence="1" id="KW-1003">Cell membrane</keyword>
<dbReference type="Proteomes" id="UP000286288">
    <property type="component" value="Unassembled WGS sequence"/>
</dbReference>
<dbReference type="SUPFAM" id="SSF53850">
    <property type="entry name" value="Periplasmic binding protein-like II"/>
    <property type="match status" value="1"/>
</dbReference>
<dbReference type="InterPro" id="IPR050490">
    <property type="entry name" value="Bact_solute-bd_prot1"/>
</dbReference>
<feature type="signal peptide" evidence="6">
    <location>
        <begin position="1"/>
        <end position="20"/>
    </location>
</feature>
<evidence type="ECO:0000313" key="7">
    <source>
        <dbReference type="EMBL" id="RHK05875.1"/>
    </source>
</evidence>
<sequence length="419" mass="46462">MNKKIGYSILSLAAVMLGVAGCGSGDSASENKQIRMFVSGDTSEGGAYSKMAEKYKEETGVTVEVTDVPYADLLTKITKAVQADDAPEVVRVSTVQPDWNDYLMDLSDIASEAKTLESMTIKDEADVVKALPSDVTATGLFINTDLFDEAGVTYPTSEEDIWTWDEFLTAINEVVEKTDAKYGMVMDASDHRLRAFTYQYGGQDFFLDDSGDSYTTDDATKAALQKFVDLNNDEVMPKSVWTSGEDASAMFKSGRVPAYFSGSWQIVDFSTNISNFNWQSTYSPYEETRAVNMGGNFITGFNNSKNSEEGEKFIKWLYEEENYKQLCTYAGYLPAVEDLTVDYEQGQDAYEIYNQEIAAAAQPISSKQTTDQVTMSMKGYTGLTGAYRDAIVQVLNDEITLDEAIDKTIKDYNDGFLKK</sequence>
<dbReference type="InterPro" id="IPR006059">
    <property type="entry name" value="SBP"/>
</dbReference>
<protein>
    <submittedName>
        <fullName evidence="7">Sugar ABC transporter substrate-binding protein</fullName>
    </submittedName>
</protein>
<accession>A0A377KS69</accession>
<gene>
    <name evidence="7" type="ORF">DW084_11110</name>
</gene>
<dbReference type="EMBL" id="QRMZ01000014">
    <property type="protein sequence ID" value="RHK05875.1"/>
    <property type="molecule type" value="Genomic_DNA"/>
</dbReference>
<keyword evidence="5" id="KW-0449">Lipoprotein</keyword>
<evidence type="ECO:0000256" key="2">
    <source>
        <dbReference type="ARBA" id="ARBA00022729"/>
    </source>
</evidence>
<keyword evidence="4" id="KW-0564">Palmitate</keyword>
<comment type="caution">
    <text evidence="7">The sequence shown here is derived from an EMBL/GenBank/DDBJ whole genome shotgun (WGS) entry which is preliminary data.</text>
</comment>
<dbReference type="Pfam" id="PF13416">
    <property type="entry name" value="SBP_bac_8"/>
    <property type="match status" value="1"/>
</dbReference>
<evidence type="ECO:0000256" key="4">
    <source>
        <dbReference type="ARBA" id="ARBA00023139"/>
    </source>
</evidence>
<dbReference type="PANTHER" id="PTHR43649:SF33">
    <property type="entry name" value="POLYGALACTURONAN_RHAMNOGALACTURONAN-BINDING PROTEIN YTCQ"/>
    <property type="match status" value="1"/>
</dbReference>
<dbReference type="PANTHER" id="PTHR43649">
    <property type="entry name" value="ARABINOSE-BINDING PROTEIN-RELATED"/>
    <property type="match status" value="1"/>
</dbReference>
<name>A0A377KS69_ENTCA</name>
<dbReference type="Gene3D" id="3.40.190.10">
    <property type="entry name" value="Periplasmic binding protein-like II"/>
    <property type="match status" value="1"/>
</dbReference>
<evidence type="ECO:0000256" key="5">
    <source>
        <dbReference type="ARBA" id="ARBA00023288"/>
    </source>
</evidence>
<organism evidence="7 8">
    <name type="scientific">Enterococcus casseliflavus</name>
    <name type="common">Enterococcus flavescens</name>
    <dbReference type="NCBI Taxonomy" id="37734"/>
    <lineage>
        <taxon>Bacteria</taxon>
        <taxon>Bacillati</taxon>
        <taxon>Bacillota</taxon>
        <taxon>Bacilli</taxon>
        <taxon>Lactobacillales</taxon>
        <taxon>Enterococcaceae</taxon>
        <taxon>Enterococcus</taxon>
    </lineage>
</organism>
<proteinExistence type="predicted"/>
<evidence type="ECO:0000256" key="3">
    <source>
        <dbReference type="ARBA" id="ARBA00023136"/>
    </source>
</evidence>